<accession>A0A915IUY5</accession>
<dbReference type="WBParaSite" id="nRc.2.0.1.t17636-RA">
    <property type="protein sequence ID" value="nRc.2.0.1.t17636-RA"/>
    <property type="gene ID" value="nRc.2.0.1.g17636"/>
</dbReference>
<dbReference type="AlphaFoldDB" id="A0A915IUY5"/>
<name>A0A915IUY5_ROMCU</name>
<protein>
    <submittedName>
        <fullName evidence="2">Uncharacterized protein</fullName>
    </submittedName>
</protein>
<reference evidence="2" key="1">
    <citation type="submission" date="2022-11" db="UniProtKB">
        <authorList>
            <consortium name="WormBaseParasite"/>
        </authorList>
    </citation>
    <scope>IDENTIFICATION</scope>
</reference>
<evidence type="ECO:0000313" key="2">
    <source>
        <dbReference type="WBParaSite" id="nRc.2.0.1.t17636-RA"/>
    </source>
</evidence>
<evidence type="ECO:0000313" key="1">
    <source>
        <dbReference type="Proteomes" id="UP000887565"/>
    </source>
</evidence>
<organism evidence="1 2">
    <name type="scientific">Romanomermis culicivorax</name>
    <name type="common">Nematode worm</name>
    <dbReference type="NCBI Taxonomy" id="13658"/>
    <lineage>
        <taxon>Eukaryota</taxon>
        <taxon>Metazoa</taxon>
        <taxon>Ecdysozoa</taxon>
        <taxon>Nematoda</taxon>
        <taxon>Enoplea</taxon>
        <taxon>Dorylaimia</taxon>
        <taxon>Mermithida</taxon>
        <taxon>Mermithoidea</taxon>
        <taxon>Mermithidae</taxon>
        <taxon>Romanomermis</taxon>
    </lineage>
</organism>
<sequence length="80" mass="9390">MSFMLGVVRRRSFAHAQSSDVLYSNIIFQIIDQYATRYRCCELMKNVECPSNDIQPSENQATTKWVMNKNAENEQIFYSK</sequence>
<dbReference type="Proteomes" id="UP000887565">
    <property type="component" value="Unplaced"/>
</dbReference>
<proteinExistence type="predicted"/>
<keyword evidence="1" id="KW-1185">Reference proteome</keyword>